<protein>
    <submittedName>
        <fullName evidence="1">Uncharacterized protein</fullName>
    </submittedName>
</protein>
<proteinExistence type="predicted"/>
<name>A0A5B9DBS2_9ARCH</name>
<dbReference type="AlphaFoldDB" id="A0A5B9DBS2"/>
<evidence type="ECO:0000313" key="1">
    <source>
        <dbReference type="EMBL" id="QEE16594.1"/>
    </source>
</evidence>
<gene>
    <name evidence="1" type="ORF">DSAG12_02424</name>
</gene>
<dbReference type="EMBL" id="CP042905">
    <property type="protein sequence ID" value="QEE16594.1"/>
    <property type="molecule type" value="Genomic_DNA"/>
</dbReference>
<accession>A0A5B9DBS2</accession>
<reference evidence="1" key="1">
    <citation type="journal article" date="2020" name="Nature">
        <title>Isolation of an archaeon at the prokaryote-eukaryote interface.</title>
        <authorList>
            <person name="Imachi H."/>
            <person name="Nobu M.K."/>
            <person name="Nakahara N."/>
            <person name="Morono Y."/>
            <person name="Ogawara M."/>
            <person name="Takaki Y."/>
            <person name="Takano Y."/>
            <person name="Uematsu K."/>
            <person name="Ikuta T."/>
            <person name="Ito M."/>
            <person name="Matsui Y."/>
            <person name="Miyazaki M."/>
            <person name="Murata K."/>
            <person name="Saito Y."/>
            <person name="Sakai S."/>
            <person name="Song C."/>
            <person name="Tasumi E."/>
            <person name="Yamanaka Y."/>
            <person name="Yamaguchi T."/>
            <person name="Kamagata Y."/>
            <person name="Tamaki H."/>
            <person name="Takai K."/>
        </authorList>
    </citation>
    <scope>NUCLEOTIDE SEQUENCE [LARGE SCALE GENOMIC DNA]</scope>
    <source>
        <strain evidence="1">MK-D1</strain>
    </source>
</reference>
<organism evidence="1">
    <name type="scientific">Promethearchaeum syntrophicum</name>
    <dbReference type="NCBI Taxonomy" id="2594042"/>
    <lineage>
        <taxon>Archaea</taxon>
        <taxon>Promethearchaeati</taxon>
        <taxon>Promethearchaeota</taxon>
        <taxon>Promethearchaeia</taxon>
        <taxon>Promethearchaeales</taxon>
        <taxon>Promethearchaeaceae</taxon>
        <taxon>Promethearchaeum</taxon>
    </lineage>
</organism>
<sequence>MKIAADALGFISRRASELKSPVFLIFYSKTHG</sequence>